<proteinExistence type="predicted"/>
<protein>
    <submittedName>
        <fullName evidence="1">GIY-YIG nuclease family protein</fullName>
    </submittedName>
</protein>
<dbReference type="Proteomes" id="UP000664844">
    <property type="component" value="Unassembled WGS sequence"/>
</dbReference>
<evidence type="ECO:0000313" key="1">
    <source>
        <dbReference type="EMBL" id="MBO0350337.1"/>
    </source>
</evidence>
<sequence length="177" mass="20200">MTDISSLSTLEFLPYLDVEGNCNSDFTGKVGVYAIFDGEKTLQYIGYSRDIVLSLKQHLMRKPDCCYWIKAQTIDRPSRTILEEIRAAWIAENGEMPLGNGPDEAQWTQAIDVKPLMTDEEREKYEKAIDELTQMKLLKQVSRRVEANLLAVLDSRGLKEAIRFNPKLKESGLLDLK</sequence>
<keyword evidence="2" id="KW-1185">Reference proteome</keyword>
<dbReference type="CDD" id="cd10450">
    <property type="entry name" value="GIY-YIG_AtGrxS16_like"/>
    <property type="match status" value="1"/>
</dbReference>
<name>A0ABS3FVG0_9CYAN</name>
<dbReference type="InterPro" id="IPR049578">
    <property type="entry name" value="CAXIP1-like_GIY-YIG_dom"/>
</dbReference>
<reference evidence="1 2" key="1">
    <citation type="submission" date="2021-03" db="EMBL/GenBank/DDBJ databases">
        <title>Metabolic Capacity of the Antarctic Cyanobacterium Phormidium pseudopriestleyi that Sustains Oxygenic Photosynthesis in the Presence of Hydrogen Sulfide.</title>
        <authorList>
            <person name="Lumian J.E."/>
            <person name="Jungblut A.D."/>
            <person name="Dillon M.L."/>
            <person name="Hawes I."/>
            <person name="Doran P.T."/>
            <person name="Mackey T.J."/>
            <person name="Dick G.J."/>
            <person name="Grettenberger C.L."/>
            <person name="Sumner D.Y."/>
        </authorList>
    </citation>
    <scope>NUCLEOTIDE SEQUENCE [LARGE SCALE GENOMIC DNA]</scope>
    <source>
        <strain evidence="1 2">FRX01</strain>
    </source>
</reference>
<organism evidence="1 2">
    <name type="scientific">Phormidium pseudopriestleyi FRX01</name>
    <dbReference type="NCBI Taxonomy" id="1759528"/>
    <lineage>
        <taxon>Bacteria</taxon>
        <taxon>Bacillati</taxon>
        <taxon>Cyanobacteriota</taxon>
        <taxon>Cyanophyceae</taxon>
        <taxon>Oscillatoriophycideae</taxon>
        <taxon>Oscillatoriales</taxon>
        <taxon>Oscillatoriaceae</taxon>
        <taxon>Phormidium</taxon>
    </lineage>
</organism>
<evidence type="ECO:0000313" key="2">
    <source>
        <dbReference type="Proteomes" id="UP000664844"/>
    </source>
</evidence>
<dbReference type="EMBL" id="JAFLQW010000390">
    <property type="protein sequence ID" value="MBO0350337.1"/>
    <property type="molecule type" value="Genomic_DNA"/>
</dbReference>
<comment type="caution">
    <text evidence="1">The sequence shown here is derived from an EMBL/GenBank/DDBJ whole genome shotgun (WGS) entry which is preliminary data.</text>
</comment>
<gene>
    <name evidence="1" type="ORF">J0895_14725</name>
</gene>
<dbReference type="RefSeq" id="WP_207088819.1">
    <property type="nucleotide sequence ID" value="NZ_JAFLQW010000390.1"/>
</dbReference>
<accession>A0ABS3FVG0</accession>